<dbReference type="PANTHER" id="PTHR47129">
    <property type="entry name" value="QUINONE OXIDOREDUCTASE 2"/>
    <property type="match status" value="1"/>
</dbReference>
<name>A0ABW4Q3X3_9MICC</name>
<dbReference type="PANTHER" id="PTHR47129:SF1">
    <property type="entry name" value="NMRA-LIKE DOMAIN-CONTAINING PROTEIN"/>
    <property type="match status" value="1"/>
</dbReference>
<dbReference type="InterPro" id="IPR052718">
    <property type="entry name" value="NmrA-type_oxidoreductase"/>
</dbReference>
<dbReference type="Pfam" id="PF05368">
    <property type="entry name" value="NmrA"/>
    <property type="match status" value="1"/>
</dbReference>
<gene>
    <name evidence="2" type="ORF">ACFSFX_04260</name>
</gene>
<dbReference type="EMBL" id="JBHUGA010000009">
    <property type="protein sequence ID" value="MFD1845806.1"/>
    <property type="molecule type" value="Genomic_DNA"/>
</dbReference>
<sequence length="280" mass="29881">MDNLIAVTGATGAIGGAVARILAADGIALRLPVRDLSRAPALPGATAAECSYADRSAAETALEGIHTLFMVSAGESKDRVEQHLTFVDAAREAGVQHIVYTSFFGAAADATFTLGRDHWATEEYIRRSGIAYTFLRNNLYLDVLQHFADDDGTIRGPAGNGRLAAVSREDVVQVSTAILRDAAVHAGNTYELTGPTALTLAEAAAIISKETGREVTYRNETVDEAYASRQHFGAPDWQLDAWVSTYTAIAEGGLARTTTTVQDLTGRPAQDLAQVLRDDR</sequence>
<dbReference type="Proteomes" id="UP001597307">
    <property type="component" value="Unassembled WGS sequence"/>
</dbReference>
<evidence type="ECO:0000313" key="2">
    <source>
        <dbReference type="EMBL" id="MFD1845806.1"/>
    </source>
</evidence>
<evidence type="ECO:0000313" key="3">
    <source>
        <dbReference type="Proteomes" id="UP001597307"/>
    </source>
</evidence>
<dbReference type="SUPFAM" id="SSF51735">
    <property type="entry name" value="NAD(P)-binding Rossmann-fold domains"/>
    <property type="match status" value="1"/>
</dbReference>
<dbReference type="Gene3D" id="3.40.50.720">
    <property type="entry name" value="NAD(P)-binding Rossmann-like Domain"/>
    <property type="match status" value="1"/>
</dbReference>
<dbReference type="Gene3D" id="3.90.25.10">
    <property type="entry name" value="UDP-galactose 4-epimerase, domain 1"/>
    <property type="match status" value="1"/>
</dbReference>
<organism evidence="2 3">
    <name type="scientific">Arthrobacter flavus</name>
    <dbReference type="NCBI Taxonomy" id="95172"/>
    <lineage>
        <taxon>Bacteria</taxon>
        <taxon>Bacillati</taxon>
        <taxon>Actinomycetota</taxon>
        <taxon>Actinomycetes</taxon>
        <taxon>Micrococcales</taxon>
        <taxon>Micrococcaceae</taxon>
        <taxon>Arthrobacter</taxon>
    </lineage>
</organism>
<dbReference type="InterPro" id="IPR008030">
    <property type="entry name" value="NmrA-like"/>
</dbReference>
<dbReference type="EC" id="1.6.5.2" evidence="2"/>
<keyword evidence="3" id="KW-1185">Reference proteome</keyword>
<protein>
    <submittedName>
        <fullName evidence="2">SDR family oxidoreductase</fullName>
        <ecNumber evidence="2">1.6.5.2</ecNumber>
    </submittedName>
</protein>
<proteinExistence type="predicted"/>
<dbReference type="CDD" id="cd05269">
    <property type="entry name" value="TMR_SDR_a"/>
    <property type="match status" value="1"/>
</dbReference>
<dbReference type="GO" id="GO:0003955">
    <property type="term" value="F:NAD(P)H dehydrogenase (quinone) activity"/>
    <property type="evidence" value="ECO:0007669"/>
    <property type="project" value="UniProtKB-EC"/>
</dbReference>
<accession>A0ABW4Q3X3</accession>
<evidence type="ECO:0000259" key="1">
    <source>
        <dbReference type="Pfam" id="PF05368"/>
    </source>
</evidence>
<dbReference type="RefSeq" id="WP_343878020.1">
    <property type="nucleotide sequence ID" value="NZ_BAAAIJ010000009.1"/>
</dbReference>
<reference evidence="3" key="1">
    <citation type="journal article" date="2019" name="Int. J. Syst. Evol. Microbiol.">
        <title>The Global Catalogue of Microorganisms (GCM) 10K type strain sequencing project: providing services to taxonomists for standard genome sequencing and annotation.</title>
        <authorList>
            <consortium name="The Broad Institute Genomics Platform"/>
            <consortium name="The Broad Institute Genome Sequencing Center for Infectious Disease"/>
            <person name="Wu L."/>
            <person name="Ma J."/>
        </authorList>
    </citation>
    <scope>NUCLEOTIDE SEQUENCE [LARGE SCALE GENOMIC DNA]</scope>
    <source>
        <strain evidence="3">JCM 11496</strain>
    </source>
</reference>
<comment type="caution">
    <text evidence="2">The sequence shown here is derived from an EMBL/GenBank/DDBJ whole genome shotgun (WGS) entry which is preliminary data.</text>
</comment>
<keyword evidence="2" id="KW-0560">Oxidoreductase</keyword>
<dbReference type="InterPro" id="IPR036291">
    <property type="entry name" value="NAD(P)-bd_dom_sf"/>
</dbReference>
<feature type="domain" description="NmrA-like" evidence="1">
    <location>
        <begin position="2"/>
        <end position="219"/>
    </location>
</feature>